<dbReference type="SMART" id="SM00847">
    <property type="entry name" value="HA2"/>
    <property type="match status" value="1"/>
</dbReference>
<feature type="non-terminal residue" evidence="15">
    <location>
        <position position="1"/>
    </location>
</feature>
<keyword evidence="5" id="KW-0378">Hydrolase</keyword>
<dbReference type="AlphaFoldDB" id="A0A433Q1J1"/>
<name>A0A433Q1J1_9FUNG</name>
<evidence type="ECO:0000256" key="4">
    <source>
        <dbReference type="ARBA" id="ARBA00022741"/>
    </source>
</evidence>
<keyword evidence="16" id="KW-1185">Reference proteome</keyword>
<dbReference type="Proteomes" id="UP000274822">
    <property type="component" value="Unassembled WGS sequence"/>
</dbReference>
<dbReference type="FunFam" id="3.40.50.300:FF:000615">
    <property type="entry name" value="pre-mRNA-splicing factor ATP-dependent RNA helicase DEAH7"/>
    <property type="match status" value="1"/>
</dbReference>
<keyword evidence="3" id="KW-0507">mRNA processing</keyword>
<evidence type="ECO:0000256" key="8">
    <source>
        <dbReference type="ARBA" id="ARBA00023187"/>
    </source>
</evidence>
<dbReference type="PROSITE" id="PS51192">
    <property type="entry name" value="HELICASE_ATP_BIND_1"/>
    <property type="match status" value="1"/>
</dbReference>
<dbReference type="Pfam" id="PF00271">
    <property type="entry name" value="Helicase_C"/>
    <property type="match status" value="1"/>
</dbReference>
<comment type="similarity">
    <text evidence="10">Belongs to the DEAD box helicase family. DEAH subfamily. PRP16 sub-subfamily.</text>
</comment>
<evidence type="ECO:0000256" key="12">
    <source>
        <dbReference type="ARBA" id="ARBA00070009"/>
    </source>
</evidence>
<dbReference type="Gene3D" id="3.40.50.300">
    <property type="entry name" value="P-loop containing nucleotide triphosphate hydrolases"/>
    <property type="match status" value="2"/>
</dbReference>
<dbReference type="GO" id="GO:0016787">
    <property type="term" value="F:hydrolase activity"/>
    <property type="evidence" value="ECO:0007669"/>
    <property type="project" value="UniProtKB-KW"/>
</dbReference>
<dbReference type="Pfam" id="PF21010">
    <property type="entry name" value="HA2_C"/>
    <property type="match status" value="1"/>
</dbReference>
<dbReference type="PANTHER" id="PTHR18934">
    <property type="entry name" value="ATP-DEPENDENT RNA HELICASE"/>
    <property type="match status" value="1"/>
</dbReference>
<dbReference type="InterPro" id="IPR007502">
    <property type="entry name" value="Helicase-assoc_dom"/>
</dbReference>
<dbReference type="EMBL" id="RBNJ01019235">
    <property type="protein sequence ID" value="RUS23602.1"/>
    <property type="molecule type" value="Genomic_DNA"/>
</dbReference>
<dbReference type="Gene3D" id="1.20.120.1080">
    <property type="match status" value="1"/>
</dbReference>
<dbReference type="PROSITE" id="PS51194">
    <property type="entry name" value="HELICASE_CTER"/>
    <property type="match status" value="1"/>
</dbReference>
<dbReference type="InterPro" id="IPR001650">
    <property type="entry name" value="Helicase_C-like"/>
</dbReference>
<accession>A0A433Q1J1</accession>
<dbReference type="InterPro" id="IPR027417">
    <property type="entry name" value="P-loop_NTPase"/>
</dbReference>
<sequence>AADETHNPFAEYEDHDVKKEEELAKKQIETEMWEMGRMLSSGVVQRGTVDTDFDDENENRVHLLVHDIRPPFLDGRIVFTKQVEAVQHVRDPTSDLAVFSRKGSQLVREKREQAERAKAANKFELAGTALGNVMGIKAKEDETNPKGDSQFATHLKSNEGASNFSRTKTIREQREYLPVFAVRENLMQVVRDNQVVVIVGETGSGKTTQLTQYLHEDGRVAAMSVAKRVAEEMECKLGSTVGYAIRFEDNTSENGILLRESLNEPDLDKYSAIIMDEAHERSLNTDVLMGLIRKGWDLKLIVTSATMNAEKFSHFYGNAPCFYIPGRTFPVDIMFSKTPCEDYVDSAVKQALAIHLGRPAGDILIFMTGQEDIEITCQTCAGFKDKNLDDPAPLSILPIYSQLPADLQAKIFDRSEDGARKCIVATNIAETSLTGMWDNLDGIMYVVDTGYSKLKVFNPKIGMDALQVTPISQANANQRSGRAGRTGAGTCYRLYTEQAYRTEMFVNNIPEIQRTNLSMVVLLLKSLGVKNLLQFDFMDPPPQDNILNSMYQLWILGALDNMGELTPLGRKMVEFPLDPSLAKMLTAAEESKCTAEILVRGTDGMGVRMTIVSMLSVPTVFYRPKERMEESDAAREKFFVPESDHLTLLHVYTQWKSNGYATFSPRRSYRDDWCNKHFVHPKAMRKAREMPYVSCGTDWDIIRKCICSAYFHQAARVKGIGEYVNARTGMQCHLHPTITPDYVVYHELVMTSKEYMQCVTSVDPYWLAELGPMFFSVRDREKNFGQR</sequence>
<keyword evidence="9" id="KW-0539">Nucleus</keyword>
<evidence type="ECO:0000256" key="9">
    <source>
        <dbReference type="ARBA" id="ARBA00023242"/>
    </source>
</evidence>
<evidence type="ECO:0000256" key="6">
    <source>
        <dbReference type="ARBA" id="ARBA00022806"/>
    </source>
</evidence>
<dbReference type="PANTHER" id="PTHR18934:SF91">
    <property type="entry name" value="PRE-MRNA-SPLICING FACTOR ATP-DEPENDENT RNA HELICASE PRP16"/>
    <property type="match status" value="1"/>
</dbReference>
<comment type="catalytic activity">
    <reaction evidence="11">
        <text>ATP + H2O = ADP + phosphate + H(+)</text>
        <dbReference type="Rhea" id="RHEA:13065"/>
        <dbReference type="ChEBI" id="CHEBI:15377"/>
        <dbReference type="ChEBI" id="CHEBI:15378"/>
        <dbReference type="ChEBI" id="CHEBI:30616"/>
        <dbReference type="ChEBI" id="CHEBI:43474"/>
        <dbReference type="ChEBI" id="CHEBI:456216"/>
        <dbReference type="EC" id="3.6.4.13"/>
    </reaction>
</comment>
<dbReference type="InterPro" id="IPR048333">
    <property type="entry name" value="HA2_WH"/>
</dbReference>
<reference evidence="15 16" key="1">
    <citation type="journal article" date="2018" name="New Phytol.">
        <title>Phylogenomics of Endogonaceae and evolution of mycorrhizas within Mucoromycota.</title>
        <authorList>
            <person name="Chang Y."/>
            <person name="Desiro A."/>
            <person name="Na H."/>
            <person name="Sandor L."/>
            <person name="Lipzen A."/>
            <person name="Clum A."/>
            <person name="Barry K."/>
            <person name="Grigoriev I.V."/>
            <person name="Martin F.M."/>
            <person name="Stajich J.E."/>
            <person name="Smith M.E."/>
            <person name="Bonito G."/>
            <person name="Spatafora J.W."/>
        </authorList>
    </citation>
    <scope>NUCLEOTIDE SEQUENCE [LARGE SCALE GENOMIC DNA]</scope>
    <source>
        <strain evidence="15 16">AD002</strain>
    </source>
</reference>
<keyword evidence="6" id="KW-0347">Helicase</keyword>
<keyword evidence="7" id="KW-0067">ATP-binding</keyword>
<dbReference type="SMART" id="SM00490">
    <property type="entry name" value="HELICc"/>
    <property type="match status" value="1"/>
</dbReference>
<comment type="subcellular location">
    <subcellularLocation>
        <location evidence="1">Nucleus</location>
    </subcellularLocation>
</comment>
<feature type="domain" description="Helicase ATP-binding" evidence="13">
    <location>
        <begin position="187"/>
        <end position="325"/>
    </location>
</feature>
<dbReference type="Pfam" id="PF07717">
    <property type="entry name" value="OB_NTP_bind"/>
    <property type="match status" value="1"/>
</dbReference>
<feature type="domain" description="Helicase C-terminal" evidence="14">
    <location>
        <begin position="347"/>
        <end position="528"/>
    </location>
</feature>
<dbReference type="SMART" id="SM00487">
    <property type="entry name" value="DEXDc"/>
    <property type="match status" value="1"/>
</dbReference>
<dbReference type="InterPro" id="IPR014001">
    <property type="entry name" value="Helicase_ATP-bd"/>
</dbReference>
<dbReference type="GO" id="GO:0000398">
    <property type="term" value="P:mRNA splicing, via spliceosome"/>
    <property type="evidence" value="ECO:0007669"/>
    <property type="project" value="UniProtKB-ARBA"/>
</dbReference>
<dbReference type="SUPFAM" id="SSF52540">
    <property type="entry name" value="P-loop containing nucleoside triphosphate hydrolases"/>
    <property type="match status" value="1"/>
</dbReference>
<dbReference type="FunFam" id="1.20.120.1080:FF:000018">
    <property type="entry name" value="Pre-mRNA-splicing factor ATP-dependent RNA helicase prp16"/>
    <property type="match status" value="1"/>
</dbReference>
<evidence type="ECO:0000313" key="16">
    <source>
        <dbReference type="Proteomes" id="UP000274822"/>
    </source>
</evidence>
<evidence type="ECO:0000256" key="2">
    <source>
        <dbReference type="ARBA" id="ARBA00012552"/>
    </source>
</evidence>
<feature type="non-terminal residue" evidence="15">
    <location>
        <position position="787"/>
    </location>
</feature>
<dbReference type="EC" id="3.6.4.13" evidence="2"/>
<dbReference type="InterPro" id="IPR011709">
    <property type="entry name" value="DEAD-box_helicase_OB_fold"/>
</dbReference>
<keyword evidence="8" id="KW-0508">mRNA splicing</keyword>
<gene>
    <name evidence="15" type="ORF">BC938DRAFT_474895</name>
</gene>
<dbReference type="GO" id="GO:0003723">
    <property type="term" value="F:RNA binding"/>
    <property type="evidence" value="ECO:0007669"/>
    <property type="project" value="TreeGrafter"/>
</dbReference>
<proteinExistence type="inferred from homology"/>
<evidence type="ECO:0000256" key="10">
    <source>
        <dbReference type="ARBA" id="ARBA00038040"/>
    </source>
</evidence>
<keyword evidence="4" id="KW-0547">Nucleotide-binding</keyword>
<dbReference type="GO" id="GO:0034458">
    <property type="term" value="F:3'-5' RNA helicase activity"/>
    <property type="evidence" value="ECO:0007669"/>
    <property type="project" value="TreeGrafter"/>
</dbReference>
<protein>
    <recommendedName>
        <fullName evidence="12">Pre-mRNA-splicing factor ATP-dependent RNA helicase PRP16</fullName>
        <ecNumber evidence="2">3.6.4.13</ecNumber>
    </recommendedName>
</protein>
<dbReference type="GO" id="GO:0005524">
    <property type="term" value="F:ATP binding"/>
    <property type="evidence" value="ECO:0007669"/>
    <property type="project" value="UniProtKB-KW"/>
</dbReference>
<dbReference type="CDD" id="cd18791">
    <property type="entry name" value="SF2_C_RHA"/>
    <property type="match status" value="1"/>
</dbReference>
<evidence type="ECO:0000256" key="1">
    <source>
        <dbReference type="ARBA" id="ARBA00004123"/>
    </source>
</evidence>
<evidence type="ECO:0000256" key="7">
    <source>
        <dbReference type="ARBA" id="ARBA00022840"/>
    </source>
</evidence>
<dbReference type="PROSITE" id="PS00690">
    <property type="entry name" value="DEAH_ATP_HELICASE"/>
    <property type="match status" value="1"/>
</dbReference>
<evidence type="ECO:0000256" key="11">
    <source>
        <dbReference type="ARBA" id="ARBA00047984"/>
    </source>
</evidence>
<dbReference type="FunFam" id="3.40.50.300:FF:000007">
    <property type="entry name" value="Pre-mRNA-splicing factor ATP-dependent RNA helicase"/>
    <property type="match status" value="1"/>
</dbReference>
<organism evidence="15 16">
    <name type="scientific">Jimgerdemannia flammicorona</name>
    <dbReference type="NCBI Taxonomy" id="994334"/>
    <lineage>
        <taxon>Eukaryota</taxon>
        <taxon>Fungi</taxon>
        <taxon>Fungi incertae sedis</taxon>
        <taxon>Mucoromycota</taxon>
        <taxon>Mucoromycotina</taxon>
        <taxon>Endogonomycetes</taxon>
        <taxon>Endogonales</taxon>
        <taxon>Endogonaceae</taxon>
        <taxon>Jimgerdemannia</taxon>
    </lineage>
</organism>
<evidence type="ECO:0000259" key="14">
    <source>
        <dbReference type="PROSITE" id="PS51194"/>
    </source>
</evidence>
<evidence type="ECO:0000259" key="13">
    <source>
        <dbReference type="PROSITE" id="PS51192"/>
    </source>
</evidence>
<evidence type="ECO:0000313" key="15">
    <source>
        <dbReference type="EMBL" id="RUS23602.1"/>
    </source>
</evidence>
<dbReference type="GO" id="GO:0005681">
    <property type="term" value="C:spliceosomal complex"/>
    <property type="evidence" value="ECO:0007669"/>
    <property type="project" value="UniProtKB-ARBA"/>
</dbReference>
<dbReference type="Pfam" id="PF04408">
    <property type="entry name" value="WHD_HA2"/>
    <property type="match status" value="1"/>
</dbReference>
<evidence type="ECO:0000256" key="3">
    <source>
        <dbReference type="ARBA" id="ARBA00022664"/>
    </source>
</evidence>
<evidence type="ECO:0000256" key="5">
    <source>
        <dbReference type="ARBA" id="ARBA00022801"/>
    </source>
</evidence>
<comment type="caution">
    <text evidence="15">The sequence shown here is derived from an EMBL/GenBank/DDBJ whole genome shotgun (WGS) entry which is preliminary data.</text>
</comment>
<dbReference type="InterPro" id="IPR002464">
    <property type="entry name" value="DNA/RNA_helicase_DEAH_CS"/>
</dbReference>